<comment type="catalytic activity">
    <reaction evidence="11">
        <text>[1,4-alpha-D-glucosyl](n)-L-tyrosyl-[glycogenin] + UDP-alpha-D-glucose = [1,4-alpha-D-glucosyl](n+1)-L-tyrosyl-[glycogenin] + UDP + H(+)</text>
        <dbReference type="Rhea" id="RHEA:56560"/>
        <dbReference type="Rhea" id="RHEA-COMP:14606"/>
        <dbReference type="Rhea" id="RHEA-COMP:14607"/>
        <dbReference type="ChEBI" id="CHEBI:15378"/>
        <dbReference type="ChEBI" id="CHEBI:58223"/>
        <dbReference type="ChEBI" id="CHEBI:58885"/>
        <dbReference type="ChEBI" id="CHEBI:140574"/>
        <dbReference type="EC" id="2.4.1.186"/>
    </reaction>
</comment>
<keyword evidence="5" id="KW-0479">Metal-binding</keyword>
<keyword evidence="16" id="KW-1185">Reference proteome</keyword>
<feature type="compositionally biased region" description="Basic and acidic residues" evidence="14">
    <location>
        <begin position="359"/>
        <end position="385"/>
    </location>
</feature>
<dbReference type="CDD" id="cd02537">
    <property type="entry name" value="GT8_Glycogenin"/>
    <property type="match status" value="1"/>
</dbReference>
<evidence type="ECO:0000256" key="9">
    <source>
        <dbReference type="ARBA" id="ARBA00038162"/>
    </source>
</evidence>
<comment type="similarity">
    <text evidence="9">Belongs to the glycosyltransferase 8 family. Glycogenin subfamily.</text>
</comment>
<dbReference type="OrthoDB" id="2014201at2759"/>
<dbReference type="FunFam" id="3.90.550.10:FF:000092">
    <property type="entry name" value="Glycogenin 2"/>
    <property type="match status" value="1"/>
</dbReference>
<dbReference type="GO" id="GO:0008466">
    <property type="term" value="F:glycogenin glucosyltransferase activity"/>
    <property type="evidence" value="ECO:0007669"/>
    <property type="project" value="UniProtKB-EC"/>
</dbReference>
<gene>
    <name evidence="15" type="ORF">JX265_004105</name>
</gene>
<feature type="compositionally biased region" description="Low complexity" evidence="14">
    <location>
        <begin position="524"/>
        <end position="535"/>
    </location>
</feature>
<dbReference type="EMBL" id="JAFIMR010000007">
    <property type="protein sequence ID" value="KAI1876579.1"/>
    <property type="molecule type" value="Genomic_DNA"/>
</dbReference>
<keyword evidence="7" id="KW-0325">Glycoprotein</keyword>
<protein>
    <recommendedName>
        <fullName evidence="10">glycogenin glucosyltransferase</fullName>
        <ecNumber evidence="10">2.4.1.186</ecNumber>
    </recommendedName>
</protein>
<proteinExistence type="inferred from homology"/>
<dbReference type="Proteomes" id="UP000829685">
    <property type="component" value="Unassembled WGS sequence"/>
</dbReference>
<feature type="region of interest" description="Disordered" evidence="14">
    <location>
        <begin position="564"/>
        <end position="653"/>
    </location>
</feature>
<dbReference type="GO" id="GO:0005978">
    <property type="term" value="P:glycogen biosynthetic process"/>
    <property type="evidence" value="ECO:0007669"/>
    <property type="project" value="UniProtKB-KW"/>
</dbReference>
<comment type="caution">
    <text evidence="15">The sequence shown here is derived from an EMBL/GenBank/DDBJ whole genome shotgun (WGS) entry which is preliminary data.</text>
</comment>
<feature type="compositionally biased region" description="Polar residues" evidence="14">
    <location>
        <begin position="345"/>
        <end position="355"/>
    </location>
</feature>
<feature type="compositionally biased region" description="Basic and acidic residues" evidence="14">
    <location>
        <begin position="472"/>
        <end position="483"/>
    </location>
</feature>
<evidence type="ECO:0000256" key="3">
    <source>
        <dbReference type="ARBA" id="ARBA00022490"/>
    </source>
</evidence>
<evidence type="ECO:0000256" key="2">
    <source>
        <dbReference type="ARBA" id="ARBA00004496"/>
    </source>
</evidence>
<organism evidence="15 16">
    <name type="scientific">Neoarthrinium moseri</name>
    <dbReference type="NCBI Taxonomy" id="1658444"/>
    <lineage>
        <taxon>Eukaryota</taxon>
        <taxon>Fungi</taxon>
        <taxon>Dikarya</taxon>
        <taxon>Ascomycota</taxon>
        <taxon>Pezizomycotina</taxon>
        <taxon>Sordariomycetes</taxon>
        <taxon>Xylariomycetidae</taxon>
        <taxon>Amphisphaeriales</taxon>
        <taxon>Apiosporaceae</taxon>
        <taxon>Neoarthrinium</taxon>
    </lineage>
</organism>
<keyword evidence="4" id="KW-0808">Transferase</keyword>
<dbReference type="AlphaFoldDB" id="A0A9Q0AST6"/>
<evidence type="ECO:0000256" key="8">
    <source>
        <dbReference type="ARBA" id="ARBA00023211"/>
    </source>
</evidence>
<evidence type="ECO:0000256" key="14">
    <source>
        <dbReference type="SAM" id="MobiDB-lite"/>
    </source>
</evidence>
<dbReference type="Pfam" id="PF01501">
    <property type="entry name" value="Glyco_transf_8"/>
    <property type="match status" value="1"/>
</dbReference>
<evidence type="ECO:0000256" key="5">
    <source>
        <dbReference type="ARBA" id="ARBA00022723"/>
    </source>
</evidence>
<dbReference type="InterPro" id="IPR029044">
    <property type="entry name" value="Nucleotide-diphossugar_trans"/>
</dbReference>
<evidence type="ECO:0000313" key="16">
    <source>
        <dbReference type="Proteomes" id="UP000829685"/>
    </source>
</evidence>
<evidence type="ECO:0000256" key="13">
    <source>
        <dbReference type="ARBA" id="ARBA00057883"/>
    </source>
</evidence>
<dbReference type="SUPFAM" id="SSF53448">
    <property type="entry name" value="Nucleotide-diphospho-sugar transferases"/>
    <property type="match status" value="1"/>
</dbReference>
<comment type="function">
    <text evidence="13">Self-glucosylating initiator of glycogen synthesis. It catalyzes the formation of a short alpha (1,4)-glucosyl chain covalently attached via a glucose 1-O-tyrosyl linkage to internal tyrosine residues and these chains act as primers for the elongation reaction catalyzed by glycogen synthase.</text>
</comment>
<evidence type="ECO:0000313" key="15">
    <source>
        <dbReference type="EMBL" id="KAI1876579.1"/>
    </source>
</evidence>
<accession>A0A9Q0AST6</accession>
<evidence type="ECO:0000256" key="1">
    <source>
        <dbReference type="ARBA" id="ARBA00001936"/>
    </source>
</evidence>
<feature type="compositionally biased region" description="Basic and acidic residues" evidence="14">
    <location>
        <begin position="725"/>
        <end position="737"/>
    </location>
</feature>
<evidence type="ECO:0000256" key="7">
    <source>
        <dbReference type="ARBA" id="ARBA00023180"/>
    </source>
</evidence>
<evidence type="ECO:0000256" key="12">
    <source>
        <dbReference type="ARBA" id="ARBA00052293"/>
    </source>
</evidence>
<dbReference type="InterPro" id="IPR050587">
    <property type="entry name" value="GNT1/Glycosyltrans_8"/>
</dbReference>
<sequence>MAVPGAEDVYLTLLLNDTYLPGALVLAHSLRDAGTTKKLGVLVTLDSVAAEAISQLKTVYDYVIPVPRFRTAFPENLSLMNRTDLHSSFTKINLWKQVNFRKIVYIDADVIAYRAPDELFDIPHAFSAAPDIGWPDIFNTGVMVLTPNMGDYYALAAMAERGISFDGADQGLLNMHFKNGFNRLSFTYNVTPSGHYQYVPAYRHFQSSINMVHFIGPEKPWFQGRYASTGSGPYDEMIGRWWAVYDRHYRVASPGITPSQSTSELVQYLTKGEYQPPKPQVVHVEHVERTGEPYSEHDGDESQQHGFHHDPDHPEHRGEHQSQQYLEHHVEAQPGATAQPHEQFPSASSLSSSIEGTEAEARKEQVPEPHRHEAAPPPPEQRKPEPPPVTFAQWDAQRHPPPADSKPEAANFPATIYQMSQDPAPFVPPERYPSPPKNMWYEPPKEPPAHRTQRPKLLFPWETNQPQPTRVFADETSRTKEAAESEASSTPTGEPSALVPSEPRQSTESSITEHSTTEPEREPITPATPTIHITPSDPWTSFTRSNAWDEMPEIERYVDKLQNKHRRTRSLKSPGTIDLPSPGGAVDERDWQRRGSKLTDFPSEVERPSLPVTPAPIRRPKFWGGGVPGIGDGDEDPLLPAAEGVPGQSEWDPVAQLQKLAKQQSEAVLQKLGGASHDSGTLPPRPVPFGSEELTSPTYKAQSAKVLSPQPVKGSANSSLVRDIASNEEKAPERSKQPDTGAGPISVSQPSYSGPGAAFEKGEDIPQRETPLLPTEEERDILET</sequence>
<comment type="catalytic activity">
    <reaction evidence="12">
        <text>L-tyrosyl-[glycogenin] + UDP-alpha-D-glucose = alpha-D-glucosyl-L-tyrosyl-[glycogenin] + UDP + H(+)</text>
        <dbReference type="Rhea" id="RHEA:23360"/>
        <dbReference type="Rhea" id="RHEA-COMP:14604"/>
        <dbReference type="Rhea" id="RHEA-COMP:14605"/>
        <dbReference type="ChEBI" id="CHEBI:15378"/>
        <dbReference type="ChEBI" id="CHEBI:46858"/>
        <dbReference type="ChEBI" id="CHEBI:58223"/>
        <dbReference type="ChEBI" id="CHEBI:58885"/>
        <dbReference type="ChEBI" id="CHEBI:140573"/>
        <dbReference type="EC" id="2.4.1.186"/>
    </reaction>
</comment>
<feature type="region of interest" description="Disordered" evidence="14">
    <location>
        <begin position="335"/>
        <end position="544"/>
    </location>
</feature>
<name>A0A9Q0AST6_9PEZI</name>
<evidence type="ECO:0000256" key="6">
    <source>
        <dbReference type="ARBA" id="ARBA00023056"/>
    </source>
</evidence>
<feature type="compositionally biased region" description="Pro residues" evidence="14">
    <location>
        <begin position="425"/>
        <end position="436"/>
    </location>
</feature>
<evidence type="ECO:0000256" key="11">
    <source>
        <dbReference type="ARBA" id="ARBA00050886"/>
    </source>
</evidence>
<keyword evidence="8" id="KW-0464">Manganese</keyword>
<dbReference type="GO" id="GO:0005737">
    <property type="term" value="C:cytoplasm"/>
    <property type="evidence" value="ECO:0007669"/>
    <property type="project" value="UniProtKB-SubCell"/>
</dbReference>
<dbReference type="GO" id="GO:0046872">
    <property type="term" value="F:metal ion binding"/>
    <property type="evidence" value="ECO:0007669"/>
    <property type="project" value="UniProtKB-KW"/>
</dbReference>
<feature type="compositionally biased region" description="Acidic residues" evidence="14">
    <location>
        <begin position="775"/>
        <end position="784"/>
    </location>
</feature>
<feature type="region of interest" description="Disordered" evidence="14">
    <location>
        <begin position="292"/>
        <end position="323"/>
    </location>
</feature>
<reference evidence="15" key="1">
    <citation type="submission" date="2021-03" db="EMBL/GenBank/DDBJ databases">
        <title>Revisited historic fungal species revealed as producer of novel bioactive compounds through whole genome sequencing and comparative genomics.</title>
        <authorList>
            <person name="Vignolle G.A."/>
            <person name="Hochenegger N."/>
            <person name="Mach R.L."/>
            <person name="Mach-Aigner A.R."/>
            <person name="Javad Rahimi M."/>
            <person name="Salim K.A."/>
            <person name="Chan C.M."/>
            <person name="Lim L.B.L."/>
            <person name="Cai F."/>
            <person name="Druzhinina I.S."/>
            <person name="U'Ren J.M."/>
            <person name="Derntl C."/>
        </authorList>
    </citation>
    <scope>NUCLEOTIDE SEQUENCE</scope>
    <source>
        <strain evidence="15">TUCIM 5799</strain>
    </source>
</reference>
<feature type="region of interest" description="Disordered" evidence="14">
    <location>
        <begin position="668"/>
        <end position="784"/>
    </location>
</feature>
<dbReference type="Gene3D" id="3.90.550.10">
    <property type="entry name" value="Spore Coat Polysaccharide Biosynthesis Protein SpsA, Chain A"/>
    <property type="match status" value="1"/>
</dbReference>
<keyword evidence="6" id="KW-0320">Glycogen biosynthesis</keyword>
<evidence type="ECO:0000256" key="10">
    <source>
        <dbReference type="ARBA" id="ARBA00038934"/>
    </source>
</evidence>
<evidence type="ECO:0000256" key="4">
    <source>
        <dbReference type="ARBA" id="ARBA00022679"/>
    </source>
</evidence>
<dbReference type="PANTHER" id="PTHR11183">
    <property type="entry name" value="GLYCOGENIN SUBFAMILY MEMBER"/>
    <property type="match status" value="1"/>
</dbReference>
<keyword evidence="3" id="KW-0963">Cytoplasm</keyword>
<comment type="cofactor">
    <cofactor evidence="1">
        <name>Mn(2+)</name>
        <dbReference type="ChEBI" id="CHEBI:29035"/>
    </cofactor>
</comment>
<dbReference type="InterPro" id="IPR002495">
    <property type="entry name" value="Glyco_trans_8"/>
</dbReference>
<dbReference type="EC" id="2.4.1.186" evidence="10"/>
<comment type="subcellular location">
    <subcellularLocation>
        <location evidence="2">Cytoplasm</location>
    </subcellularLocation>
</comment>